<dbReference type="Pfam" id="PF03572">
    <property type="entry name" value="Peptidase_S41"/>
    <property type="match status" value="1"/>
</dbReference>
<evidence type="ECO:0000313" key="3">
    <source>
        <dbReference type="EMBL" id="AYV87255.1"/>
    </source>
</evidence>
<dbReference type="EMBL" id="MK072551">
    <property type="protein sequence ID" value="AYV87255.1"/>
    <property type="molecule type" value="Genomic_DNA"/>
</dbReference>
<reference evidence="3" key="1">
    <citation type="submission" date="2018-10" db="EMBL/GenBank/DDBJ databases">
        <title>Hidden diversity of soil giant viruses.</title>
        <authorList>
            <person name="Schulz F."/>
            <person name="Alteio L."/>
            <person name="Goudeau D."/>
            <person name="Ryan E.M."/>
            <person name="Malmstrom R.R."/>
            <person name="Blanchard J."/>
            <person name="Woyke T."/>
        </authorList>
    </citation>
    <scope>NUCLEOTIDE SEQUENCE</scope>
    <source>
        <strain evidence="3">SYV1</strain>
    </source>
</reference>
<feature type="domain" description="Tail specific protease" evidence="2">
    <location>
        <begin position="87"/>
        <end position="273"/>
    </location>
</feature>
<dbReference type="Gene3D" id="3.90.226.10">
    <property type="entry name" value="2-enoyl-CoA Hydratase, Chain A, domain 1"/>
    <property type="match status" value="1"/>
</dbReference>
<evidence type="ECO:0000259" key="2">
    <source>
        <dbReference type="Pfam" id="PF03572"/>
    </source>
</evidence>
<protein>
    <recommendedName>
        <fullName evidence="2">Tail specific protease domain-containing protein</fullName>
    </recommendedName>
</protein>
<sequence length="424" mass="46847">VTGPSVLPLHATLPHLSQAYNQAGSMFESLVDPSVQKPGWTLLGLGDDDEEDSRPNPAKQLEVPFRLYGQHIKNTLPDLTDLTDAPVAYLRISSFDLCDPMLLMHDIRMNTDAVLTSPRLGSENYCQVWSTLMKALLAPHPTGFIIDIRGNHGGLDLSSSIASFFGDDRAGTDGQYAVPTPRSYAMAQTQSCHSWNEEMKQRGIHSFRSTLERCHEFQRRVYVQENIKRYGPECVFQHGNVVILTDQCACSEGDEFPNWFLGDRFDRHIGANTQVYIVGEIDGSIKGGTFTDFNTTGLPVLSNRLTNKQGQAVSPIPVSRIENASAGLMSINGHFLSIQDRRTAPDVLLPNNAQVLWNDVGLGEGLIKSSDQAQQSQDQRPSPQRSGGVQFHDRSTWEDSALQTAIRVAVHGLDRSNKSNRSNS</sequence>
<feature type="region of interest" description="Disordered" evidence="1">
    <location>
        <begin position="369"/>
        <end position="396"/>
    </location>
</feature>
<dbReference type="InterPro" id="IPR029045">
    <property type="entry name" value="ClpP/crotonase-like_dom_sf"/>
</dbReference>
<gene>
    <name evidence="3" type="ORF">Sylvanvirus45_3</name>
</gene>
<feature type="compositionally biased region" description="Low complexity" evidence="1">
    <location>
        <begin position="369"/>
        <end position="386"/>
    </location>
</feature>
<dbReference type="InterPro" id="IPR005151">
    <property type="entry name" value="Tail-specific_protease"/>
</dbReference>
<dbReference type="GO" id="GO:0008236">
    <property type="term" value="F:serine-type peptidase activity"/>
    <property type="evidence" value="ECO:0007669"/>
    <property type="project" value="InterPro"/>
</dbReference>
<dbReference type="GO" id="GO:0006508">
    <property type="term" value="P:proteolysis"/>
    <property type="evidence" value="ECO:0007669"/>
    <property type="project" value="InterPro"/>
</dbReference>
<proteinExistence type="predicted"/>
<dbReference type="SUPFAM" id="SSF52096">
    <property type="entry name" value="ClpP/crotonase"/>
    <property type="match status" value="1"/>
</dbReference>
<accession>A0A3G5AJ76</accession>
<evidence type="ECO:0000256" key="1">
    <source>
        <dbReference type="SAM" id="MobiDB-lite"/>
    </source>
</evidence>
<feature type="non-terminal residue" evidence="3">
    <location>
        <position position="1"/>
    </location>
</feature>
<name>A0A3G5AJ76_9VIRU</name>
<organism evidence="3">
    <name type="scientific">Sylvanvirus sp</name>
    <dbReference type="NCBI Taxonomy" id="2487774"/>
    <lineage>
        <taxon>Viruses</taxon>
    </lineage>
</organism>